<feature type="domain" description="SLH" evidence="1">
    <location>
        <begin position="145"/>
        <end position="205"/>
    </location>
</feature>
<protein>
    <submittedName>
        <fullName evidence="2">S-layer family protein</fullName>
    </submittedName>
</protein>
<evidence type="ECO:0000313" key="3">
    <source>
        <dbReference type="Proteomes" id="UP000315343"/>
    </source>
</evidence>
<dbReference type="PROSITE" id="PS51272">
    <property type="entry name" value="SLH"/>
    <property type="match status" value="3"/>
</dbReference>
<accession>A0A562J8X6</accession>
<comment type="caution">
    <text evidence="2">The sequence shown here is derived from an EMBL/GenBank/DDBJ whole genome shotgun (WGS) entry which is preliminary data.</text>
</comment>
<dbReference type="InterPro" id="IPR051465">
    <property type="entry name" value="Cell_Envelope_Struct_Comp"/>
</dbReference>
<name>A0A562J8X6_9FIRM</name>
<proteinExistence type="predicted"/>
<dbReference type="Pfam" id="PF00395">
    <property type="entry name" value="SLH"/>
    <property type="match status" value="3"/>
</dbReference>
<feature type="domain" description="SLH" evidence="1">
    <location>
        <begin position="21"/>
        <end position="79"/>
    </location>
</feature>
<sequence>MIKRKISLMLAVVMVLTLMMQIFAFGADYSGHWAEDTIAQWFKDDLLKGYEDGSFKPDAQITRAEFMTMVNNAFDFTEKAEIGFRDVKSSDWYYQEVQKAAEAGYIIGYEDNTIRPVNKITRQEAALIIARIKALNENALGAKKFVDYNEIASWAIGGVGAAAQEKYMIGYEDYTFRPLRFISRAEALVTIDRALDMVVEVPGTGGGNTGGSNSGGGNSGGDTEVTTSAAILASLSITDEISTRSIDITTPSAISGITTTSSAITITAIAAEGTDITIRVVTPSGISVTTSSAINGIAANIPLDTPGIDYYIEIVATRQDERYIDYIDTVYTVVVTRILEP</sequence>
<gene>
    <name evidence="2" type="ORF">LY60_02322</name>
</gene>
<dbReference type="EMBL" id="VLKH01000006">
    <property type="protein sequence ID" value="TWH79345.1"/>
    <property type="molecule type" value="Genomic_DNA"/>
</dbReference>
<dbReference type="RefSeq" id="WP_145083615.1">
    <property type="nucleotide sequence ID" value="NZ_VLKH01000006.1"/>
</dbReference>
<organism evidence="2 3">
    <name type="scientific">Sedimentibacter saalensis</name>
    <dbReference type="NCBI Taxonomy" id="130788"/>
    <lineage>
        <taxon>Bacteria</taxon>
        <taxon>Bacillati</taxon>
        <taxon>Bacillota</taxon>
        <taxon>Tissierellia</taxon>
        <taxon>Sedimentibacter</taxon>
    </lineage>
</organism>
<dbReference type="InterPro" id="IPR001119">
    <property type="entry name" value="SLH_dom"/>
</dbReference>
<evidence type="ECO:0000313" key="2">
    <source>
        <dbReference type="EMBL" id="TWH79345.1"/>
    </source>
</evidence>
<feature type="domain" description="SLH" evidence="1">
    <location>
        <begin position="80"/>
        <end position="143"/>
    </location>
</feature>
<reference evidence="2 3" key="1">
    <citation type="submission" date="2019-07" db="EMBL/GenBank/DDBJ databases">
        <title>Genomic Encyclopedia of Type Strains, Phase I: the one thousand microbial genomes (KMG-I) project.</title>
        <authorList>
            <person name="Kyrpides N."/>
        </authorList>
    </citation>
    <scope>NUCLEOTIDE SEQUENCE [LARGE SCALE GENOMIC DNA]</scope>
    <source>
        <strain evidence="2 3">DSM 13558</strain>
    </source>
</reference>
<keyword evidence="3" id="KW-1185">Reference proteome</keyword>
<evidence type="ECO:0000259" key="1">
    <source>
        <dbReference type="PROSITE" id="PS51272"/>
    </source>
</evidence>
<dbReference type="PANTHER" id="PTHR43308">
    <property type="entry name" value="OUTER MEMBRANE PROTEIN ALPHA-RELATED"/>
    <property type="match status" value="1"/>
</dbReference>
<dbReference type="Proteomes" id="UP000315343">
    <property type="component" value="Unassembled WGS sequence"/>
</dbReference>
<dbReference type="AlphaFoldDB" id="A0A562J8X6"/>
<dbReference type="OrthoDB" id="174569at2"/>